<reference evidence="23" key="2">
    <citation type="submission" date="2025-09" db="UniProtKB">
        <authorList>
            <consortium name="Ensembl"/>
        </authorList>
    </citation>
    <scope>IDENTIFICATION</scope>
</reference>
<dbReference type="GO" id="GO:0006111">
    <property type="term" value="P:regulation of gluconeogenesis"/>
    <property type="evidence" value="ECO:0007669"/>
    <property type="project" value="Ensembl"/>
</dbReference>
<dbReference type="GO" id="GO:0030424">
    <property type="term" value="C:axon"/>
    <property type="evidence" value="ECO:0007669"/>
    <property type="project" value="Ensembl"/>
</dbReference>
<keyword evidence="8" id="KW-0443">Lipid metabolism</keyword>
<dbReference type="GO" id="GO:0005759">
    <property type="term" value="C:mitochondrial matrix"/>
    <property type="evidence" value="ECO:0007669"/>
    <property type="project" value="Ensembl"/>
</dbReference>
<evidence type="ECO:0000259" key="22">
    <source>
        <dbReference type="Pfam" id="PF02771"/>
    </source>
</evidence>
<evidence type="ECO:0000256" key="12">
    <source>
        <dbReference type="ARBA" id="ARBA00023128"/>
    </source>
</evidence>
<evidence type="ECO:0000259" key="21">
    <source>
        <dbReference type="Pfam" id="PF02770"/>
    </source>
</evidence>
<organism evidence="23 24">
    <name type="scientific">Propithecus coquereli</name>
    <name type="common">Coquerel's sifaka</name>
    <name type="synonym">Propithecus verreauxi coquereli</name>
    <dbReference type="NCBI Taxonomy" id="379532"/>
    <lineage>
        <taxon>Eukaryota</taxon>
        <taxon>Metazoa</taxon>
        <taxon>Chordata</taxon>
        <taxon>Craniata</taxon>
        <taxon>Vertebrata</taxon>
        <taxon>Euteleostomi</taxon>
        <taxon>Mammalia</taxon>
        <taxon>Eutheria</taxon>
        <taxon>Euarchontoglires</taxon>
        <taxon>Primates</taxon>
        <taxon>Strepsirrhini</taxon>
        <taxon>Lemuriformes</taxon>
        <taxon>Indriidae</taxon>
        <taxon>Propithecus</taxon>
    </lineage>
</organism>
<keyword evidence="24" id="KW-1185">Reference proteome</keyword>
<dbReference type="InterPro" id="IPR006091">
    <property type="entry name" value="Acyl-CoA_Oxase/DH_mid-dom"/>
</dbReference>
<evidence type="ECO:0000256" key="2">
    <source>
        <dbReference type="ARBA" id="ARBA00004173"/>
    </source>
</evidence>
<dbReference type="Pfam" id="PF00441">
    <property type="entry name" value="Acyl-CoA_dh_1"/>
    <property type="match status" value="1"/>
</dbReference>
<comment type="catalytic activity">
    <reaction evidence="14">
        <text>dodecanoyl-CoA + oxidized [electron-transfer flavoprotein] + H(+) = (2E)-dodecenoyl-CoA + reduced [electron-transfer flavoprotein]</text>
        <dbReference type="Rhea" id="RHEA:47296"/>
        <dbReference type="Rhea" id="RHEA-COMP:10685"/>
        <dbReference type="Rhea" id="RHEA-COMP:10686"/>
        <dbReference type="ChEBI" id="CHEBI:15378"/>
        <dbReference type="ChEBI" id="CHEBI:57330"/>
        <dbReference type="ChEBI" id="CHEBI:57375"/>
        <dbReference type="ChEBI" id="CHEBI:57692"/>
        <dbReference type="ChEBI" id="CHEBI:58307"/>
    </reaction>
    <physiologicalReaction direction="left-to-right" evidence="14">
        <dbReference type="Rhea" id="RHEA:47297"/>
    </physiologicalReaction>
</comment>
<name>A0A2K6G7F4_PROCO</name>
<dbReference type="GO" id="GO:0042802">
    <property type="term" value="F:identical protein binding"/>
    <property type="evidence" value="ECO:0007669"/>
    <property type="project" value="Ensembl"/>
</dbReference>
<feature type="domain" description="Acyl-CoA dehydrogenase/oxidase N-terminal" evidence="22">
    <location>
        <begin position="119"/>
        <end position="172"/>
    </location>
</feature>
<keyword evidence="12" id="KW-0496">Mitochondrion</keyword>
<evidence type="ECO:0000256" key="18">
    <source>
        <dbReference type="ARBA" id="ARBA00049192"/>
    </source>
</evidence>
<dbReference type="GO" id="GO:0009409">
    <property type="term" value="P:response to cold"/>
    <property type="evidence" value="ECO:0007669"/>
    <property type="project" value="Ensembl"/>
</dbReference>
<dbReference type="GO" id="GO:0001889">
    <property type="term" value="P:liver development"/>
    <property type="evidence" value="ECO:0007669"/>
    <property type="project" value="Ensembl"/>
</dbReference>
<comment type="catalytic activity">
    <reaction evidence="18">
        <text>hexanoyl-CoA + oxidized [electron-transfer flavoprotein] + H(+) = (2E)-hexenoyl-CoA + reduced [electron-transfer flavoprotein]</text>
        <dbReference type="Rhea" id="RHEA:43464"/>
        <dbReference type="Rhea" id="RHEA-COMP:10685"/>
        <dbReference type="Rhea" id="RHEA-COMP:10686"/>
        <dbReference type="ChEBI" id="CHEBI:15378"/>
        <dbReference type="ChEBI" id="CHEBI:57692"/>
        <dbReference type="ChEBI" id="CHEBI:58307"/>
        <dbReference type="ChEBI" id="CHEBI:62077"/>
        <dbReference type="ChEBI" id="CHEBI:62620"/>
    </reaction>
    <physiologicalReaction direction="left-to-right" evidence="18">
        <dbReference type="Rhea" id="RHEA:43465"/>
    </physiologicalReaction>
</comment>
<dbReference type="PROSITE" id="PS00072">
    <property type="entry name" value="ACYL_COA_DH_1"/>
    <property type="match status" value="1"/>
</dbReference>
<feature type="domain" description="Acyl-CoA dehydrogenase/oxidase C-terminal" evidence="20">
    <location>
        <begin position="289"/>
        <end position="337"/>
    </location>
</feature>
<gene>
    <name evidence="23" type="primary">ACADM</name>
</gene>
<evidence type="ECO:0000256" key="4">
    <source>
        <dbReference type="ARBA" id="ARBA00009347"/>
    </source>
</evidence>
<evidence type="ECO:0000313" key="23">
    <source>
        <dbReference type="Ensembl" id="ENSPCOP00000022156.1"/>
    </source>
</evidence>
<dbReference type="InterPro" id="IPR037069">
    <property type="entry name" value="AcylCoA_DH/ox_N_sf"/>
</dbReference>
<dbReference type="InterPro" id="IPR050741">
    <property type="entry name" value="Acyl-CoA_dehydrogenase"/>
</dbReference>
<dbReference type="GO" id="GO:0033539">
    <property type="term" value="P:fatty acid beta-oxidation using acyl-CoA dehydrogenase"/>
    <property type="evidence" value="ECO:0007669"/>
    <property type="project" value="Ensembl"/>
</dbReference>
<dbReference type="InterPro" id="IPR006089">
    <property type="entry name" value="Acyl-CoA_DH_CS"/>
</dbReference>
<keyword evidence="7 19" id="KW-0274">FAD</keyword>
<accession>A0A2K6G7F4</accession>
<keyword evidence="9" id="KW-0809">Transit peptide</keyword>
<comment type="pathway">
    <text evidence="3">Lipid metabolism; mitochondrial fatty acid beta-oxidation.</text>
</comment>
<dbReference type="AlphaFoldDB" id="A0A2K6G7F4"/>
<keyword evidence="11 19" id="KW-0560">Oxidoreductase</keyword>
<dbReference type="PANTHER" id="PTHR48083:SF2">
    <property type="entry name" value="MEDIUM-CHAIN SPECIFIC ACYL-COA DEHYDROGENASE, MITOCHONDRIAL"/>
    <property type="match status" value="1"/>
</dbReference>
<evidence type="ECO:0000256" key="16">
    <source>
        <dbReference type="ARBA" id="ARBA00048877"/>
    </source>
</evidence>
<protein>
    <recommendedName>
        <fullName evidence="5">Medium-chain specific acyl-CoA dehydrogenase, mitochondrial</fullName>
    </recommendedName>
</protein>
<dbReference type="SUPFAM" id="SSF56645">
    <property type="entry name" value="Acyl-CoA dehydrogenase NM domain-like"/>
    <property type="match status" value="1"/>
</dbReference>
<evidence type="ECO:0000256" key="13">
    <source>
        <dbReference type="ARBA" id="ARBA00047546"/>
    </source>
</evidence>
<keyword evidence="6 19" id="KW-0285">Flavoprotein</keyword>
<keyword evidence="10" id="KW-0007">Acetylation</keyword>
<dbReference type="InterPro" id="IPR013786">
    <property type="entry name" value="AcylCoA_DH/ox_N"/>
</dbReference>
<sequence length="375" mass="41425">MAAGFRRSCGVLRSISYFGWRSQHTKAAPQCQPGLGFNFEFTEQQKEFQATARKFAREEIIPVAAEYDKTGEYPVPLIKRAWELGLINVHIPQSCGYRICLFLEALYSTLKDIFPSNWGLGLGTFDACLIAEELAYGCTGIQTAMEANSLGQIPVIIAGNHQQQRKYLGRFTEEPLMCAYCVTEPGAGSDVAGIKTKAEKKGDEYIINGQKMWITNGGKANWYFVLARSDPDPKASASKAFTGFIVEADTPGVQIGRKELNMGQRCSDTRGIVFEDVRVPKENVLIGEGAGFKIAMGAFDKTRPTVAAAAVGLAQRALDEATKYALERNTFGKPLVEVILILCLLCYNVKIFIYEGTAQIQRVIIAREHISKYKN</sequence>
<feature type="domain" description="Acyl-CoA dehydrogenase/oxidase N-terminal" evidence="22">
    <location>
        <begin position="42"/>
        <end position="96"/>
    </location>
</feature>
<evidence type="ECO:0000256" key="15">
    <source>
        <dbReference type="ARBA" id="ARBA00047916"/>
    </source>
</evidence>
<proteinExistence type="inferred from homology"/>
<dbReference type="GO" id="GO:0005978">
    <property type="term" value="P:glycogen biosynthetic process"/>
    <property type="evidence" value="ECO:0007669"/>
    <property type="project" value="Ensembl"/>
</dbReference>
<comment type="similarity">
    <text evidence="4 19">Belongs to the acyl-CoA dehydrogenase family.</text>
</comment>
<dbReference type="GO" id="GO:0009791">
    <property type="term" value="P:post-embryonic development"/>
    <property type="evidence" value="ECO:0007669"/>
    <property type="project" value="Ensembl"/>
</dbReference>
<dbReference type="STRING" id="379532.ENSPCOP00000022156"/>
<dbReference type="Proteomes" id="UP000233160">
    <property type="component" value="Unassembled WGS sequence"/>
</dbReference>
<dbReference type="InterPro" id="IPR036250">
    <property type="entry name" value="AcylCo_DH-like_C"/>
</dbReference>
<evidence type="ECO:0000256" key="7">
    <source>
        <dbReference type="ARBA" id="ARBA00022827"/>
    </source>
</evidence>
<dbReference type="GO" id="GO:0070991">
    <property type="term" value="F:medium-chain fatty acyl-CoA dehydrogenase activity"/>
    <property type="evidence" value="ECO:0007669"/>
    <property type="project" value="Ensembl"/>
</dbReference>
<evidence type="ECO:0000256" key="1">
    <source>
        <dbReference type="ARBA" id="ARBA00001974"/>
    </source>
</evidence>
<evidence type="ECO:0000256" key="9">
    <source>
        <dbReference type="ARBA" id="ARBA00022946"/>
    </source>
</evidence>
<dbReference type="Pfam" id="PF02771">
    <property type="entry name" value="Acyl-CoA_dh_N"/>
    <property type="match status" value="2"/>
</dbReference>
<comment type="catalytic activity">
    <reaction evidence="17">
        <text>tetradecanoyl-CoA + oxidized [electron-transfer flavoprotein] + H(+) = (2E)-tetradecenoyl-CoA + reduced [electron-transfer flavoprotein]</text>
        <dbReference type="Rhea" id="RHEA:47316"/>
        <dbReference type="Rhea" id="RHEA-COMP:10685"/>
        <dbReference type="Rhea" id="RHEA-COMP:10686"/>
        <dbReference type="ChEBI" id="CHEBI:15378"/>
        <dbReference type="ChEBI" id="CHEBI:57385"/>
        <dbReference type="ChEBI" id="CHEBI:57692"/>
        <dbReference type="ChEBI" id="CHEBI:58307"/>
        <dbReference type="ChEBI" id="CHEBI:61405"/>
    </reaction>
    <physiologicalReaction direction="left-to-right" evidence="17">
        <dbReference type="Rhea" id="RHEA:47317"/>
    </physiologicalReaction>
</comment>
<reference evidence="23" key="1">
    <citation type="submission" date="2025-08" db="UniProtKB">
        <authorList>
            <consortium name="Ensembl"/>
        </authorList>
    </citation>
    <scope>IDENTIFICATION</scope>
</reference>
<dbReference type="Pfam" id="PF02770">
    <property type="entry name" value="Acyl-CoA_dh_M"/>
    <property type="match status" value="1"/>
</dbReference>
<evidence type="ECO:0000256" key="14">
    <source>
        <dbReference type="ARBA" id="ARBA00047893"/>
    </source>
</evidence>
<dbReference type="GO" id="GO:0055007">
    <property type="term" value="P:cardiac muscle cell differentiation"/>
    <property type="evidence" value="ECO:0007669"/>
    <property type="project" value="Ensembl"/>
</dbReference>
<evidence type="ECO:0000256" key="10">
    <source>
        <dbReference type="ARBA" id="ARBA00022990"/>
    </source>
</evidence>
<dbReference type="Gene3D" id="2.40.110.10">
    <property type="entry name" value="Butyryl-CoA Dehydrogenase, subunit A, domain 2"/>
    <property type="match status" value="1"/>
</dbReference>
<dbReference type="GO" id="GO:0019254">
    <property type="term" value="P:carnitine metabolic process, CoA-linked"/>
    <property type="evidence" value="ECO:0007669"/>
    <property type="project" value="Ensembl"/>
</dbReference>
<dbReference type="InterPro" id="IPR046373">
    <property type="entry name" value="Acyl-CoA_Oxase/DH_mid-dom_sf"/>
</dbReference>
<dbReference type="InterPro" id="IPR009075">
    <property type="entry name" value="AcylCo_DH/oxidase_C"/>
</dbReference>
<evidence type="ECO:0000256" key="19">
    <source>
        <dbReference type="RuleBase" id="RU362125"/>
    </source>
</evidence>
<evidence type="ECO:0000256" key="5">
    <source>
        <dbReference type="ARBA" id="ARBA00019125"/>
    </source>
</evidence>
<dbReference type="Ensembl" id="ENSPCOT00000032827.1">
    <property type="protein sequence ID" value="ENSPCOP00000022156.1"/>
    <property type="gene ID" value="ENSPCOG00000023154.1"/>
</dbReference>
<dbReference type="GeneTree" id="ENSGT00940000158429"/>
<dbReference type="GO" id="GO:0050660">
    <property type="term" value="F:flavin adenine dinucleotide binding"/>
    <property type="evidence" value="ECO:0007669"/>
    <property type="project" value="InterPro"/>
</dbReference>
<evidence type="ECO:0000256" key="6">
    <source>
        <dbReference type="ARBA" id="ARBA00022630"/>
    </source>
</evidence>
<evidence type="ECO:0000256" key="17">
    <source>
        <dbReference type="ARBA" id="ARBA00049038"/>
    </source>
</evidence>
<dbReference type="PANTHER" id="PTHR48083">
    <property type="entry name" value="MEDIUM-CHAIN SPECIFIC ACYL-COA DEHYDROGENASE, MITOCHONDRIAL-RELATED"/>
    <property type="match status" value="1"/>
</dbReference>
<evidence type="ECO:0000259" key="20">
    <source>
        <dbReference type="Pfam" id="PF00441"/>
    </source>
</evidence>
<comment type="catalytic activity">
    <reaction evidence="13">
        <text>decanoyl-CoA + oxidized [electron-transfer flavoprotein] + H(+) = (2E)-decenoyl-CoA + reduced [electron-transfer flavoprotein]</text>
        <dbReference type="Rhea" id="RHEA:48176"/>
        <dbReference type="Rhea" id="RHEA-COMP:10685"/>
        <dbReference type="Rhea" id="RHEA-COMP:10686"/>
        <dbReference type="ChEBI" id="CHEBI:15378"/>
        <dbReference type="ChEBI" id="CHEBI:57692"/>
        <dbReference type="ChEBI" id="CHEBI:58307"/>
        <dbReference type="ChEBI" id="CHEBI:61406"/>
        <dbReference type="ChEBI" id="CHEBI:61430"/>
    </reaction>
    <physiologicalReaction direction="left-to-right" evidence="13">
        <dbReference type="Rhea" id="RHEA:48177"/>
    </physiologicalReaction>
</comment>
<dbReference type="SUPFAM" id="SSF47203">
    <property type="entry name" value="Acyl-CoA dehydrogenase C-terminal domain-like"/>
    <property type="match status" value="1"/>
</dbReference>
<dbReference type="InterPro" id="IPR009100">
    <property type="entry name" value="AcylCoA_DH/oxidase_NM_dom_sf"/>
</dbReference>
<evidence type="ECO:0000256" key="11">
    <source>
        <dbReference type="ARBA" id="ARBA00023002"/>
    </source>
</evidence>
<dbReference type="Gene3D" id="1.20.140.10">
    <property type="entry name" value="Butyryl-CoA Dehydrogenase, subunit A, domain 3"/>
    <property type="match status" value="1"/>
</dbReference>
<comment type="catalytic activity">
    <reaction evidence="15">
        <text>oxidized [electron-transfer flavoprotein] + hexadecanoyl-CoA + H(+) = (2E)-hexadecenoyl-CoA + reduced [electron-transfer flavoprotein]</text>
        <dbReference type="Rhea" id="RHEA:43448"/>
        <dbReference type="Rhea" id="RHEA-COMP:10685"/>
        <dbReference type="Rhea" id="RHEA-COMP:10686"/>
        <dbReference type="ChEBI" id="CHEBI:15378"/>
        <dbReference type="ChEBI" id="CHEBI:57379"/>
        <dbReference type="ChEBI" id="CHEBI:57692"/>
        <dbReference type="ChEBI" id="CHEBI:58307"/>
        <dbReference type="ChEBI" id="CHEBI:61526"/>
    </reaction>
    <physiologicalReaction direction="left-to-right" evidence="15">
        <dbReference type="Rhea" id="RHEA:43449"/>
    </physiologicalReaction>
</comment>
<dbReference type="GO" id="GO:0031966">
    <property type="term" value="C:mitochondrial membrane"/>
    <property type="evidence" value="ECO:0007669"/>
    <property type="project" value="Ensembl"/>
</dbReference>
<dbReference type="GO" id="GO:0042594">
    <property type="term" value="P:response to starvation"/>
    <property type="evidence" value="ECO:0007669"/>
    <property type="project" value="Ensembl"/>
</dbReference>
<evidence type="ECO:0000256" key="3">
    <source>
        <dbReference type="ARBA" id="ARBA00005198"/>
    </source>
</evidence>
<feature type="domain" description="Acyl-CoA oxidase/dehydrogenase middle" evidence="21">
    <location>
        <begin position="179"/>
        <end position="277"/>
    </location>
</feature>
<dbReference type="Gene3D" id="1.10.540.10">
    <property type="entry name" value="Acyl-CoA dehydrogenase/oxidase, N-terminal domain"/>
    <property type="match status" value="1"/>
</dbReference>
<evidence type="ECO:0000256" key="8">
    <source>
        <dbReference type="ARBA" id="ARBA00022832"/>
    </source>
</evidence>
<dbReference type="GO" id="GO:0045329">
    <property type="term" value="P:carnitine biosynthetic process"/>
    <property type="evidence" value="ECO:0007669"/>
    <property type="project" value="Ensembl"/>
</dbReference>
<comment type="cofactor">
    <cofactor evidence="1 19">
        <name>FAD</name>
        <dbReference type="ChEBI" id="CHEBI:57692"/>
    </cofactor>
</comment>
<comment type="subcellular location">
    <subcellularLocation>
        <location evidence="2">Mitochondrion</location>
    </subcellularLocation>
</comment>
<dbReference type="GO" id="GO:0051793">
    <property type="term" value="P:medium-chain fatty acid catabolic process"/>
    <property type="evidence" value="ECO:0007669"/>
    <property type="project" value="Ensembl"/>
</dbReference>
<comment type="catalytic activity">
    <reaction evidence="16">
        <text>octanoyl-CoA + oxidized [electron-transfer flavoprotein] + H(+) = (2E)-octenoyl-CoA + reduced [electron-transfer flavoprotein]</text>
        <dbReference type="Rhea" id="RHEA:48180"/>
        <dbReference type="Rhea" id="RHEA-COMP:10685"/>
        <dbReference type="Rhea" id="RHEA-COMP:10686"/>
        <dbReference type="ChEBI" id="CHEBI:15378"/>
        <dbReference type="ChEBI" id="CHEBI:57386"/>
        <dbReference type="ChEBI" id="CHEBI:57692"/>
        <dbReference type="ChEBI" id="CHEBI:58307"/>
        <dbReference type="ChEBI" id="CHEBI:62242"/>
    </reaction>
    <physiologicalReaction direction="left-to-right" evidence="16">
        <dbReference type="Rhea" id="RHEA:48181"/>
    </physiologicalReaction>
</comment>
<keyword evidence="8" id="KW-0276">Fatty acid metabolism</keyword>
<dbReference type="FunFam" id="2.40.110.10:FF:000007">
    <property type="entry name" value="Medium-chain specific acyl-CoA dehydrogenase, mitochondrial"/>
    <property type="match status" value="1"/>
</dbReference>
<evidence type="ECO:0000313" key="24">
    <source>
        <dbReference type="Proteomes" id="UP000233160"/>
    </source>
</evidence>